<proteinExistence type="predicted"/>
<dbReference type="PROSITE" id="PS01124">
    <property type="entry name" value="HTH_ARAC_FAMILY_2"/>
    <property type="match status" value="1"/>
</dbReference>
<accession>A0ABW5DW11</accession>
<evidence type="ECO:0000259" key="4">
    <source>
        <dbReference type="PROSITE" id="PS01124"/>
    </source>
</evidence>
<keyword evidence="2" id="KW-0238">DNA-binding</keyword>
<keyword evidence="1" id="KW-0805">Transcription regulation</keyword>
<comment type="caution">
    <text evidence="5">The sequence shown here is derived from an EMBL/GenBank/DDBJ whole genome shotgun (WGS) entry which is preliminary data.</text>
</comment>
<dbReference type="SMART" id="SM00342">
    <property type="entry name" value="HTH_ARAC"/>
    <property type="match status" value="1"/>
</dbReference>
<name>A0ABW5DW11_9PROT</name>
<sequence>MLSSLPVPPQNANRQDIAHLLVEALDALEGDRDGVIAYIDRAASLLRRPVPQTSGGLAPWQKKKVADFIEENLGGKLCRESVSKVARLSVSHFARAFKTTFGTSFGQYVIERRIALAKSMITTTTDPLSQIAVSCGFCDQAHLSRVFHRSTGAPPHSWRRQRRVAFVN</sequence>
<dbReference type="EMBL" id="JBHUIP010000014">
    <property type="protein sequence ID" value="MFD2265072.1"/>
    <property type="molecule type" value="Genomic_DNA"/>
</dbReference>
<protein>
    <submittedName>
        <fullName evidence="5">Helix-turn-helix domain-containing protein</fullName>
    </submittedName>
</protein>
<dbReference type="PANTHER" id="PTHR46796">
    <property type="entry name" value="HTH-TYPE TRANSCRIPTIONAL ACTIVATOR RHAS-RELATED"/>
    <property type="match status" value="1"/>
</dbReference>
<keyword evidence="6" id="KW-1185">Reference proteome</keyword>
<dbReference type="InterPro" id="IPR018060">
    <property type="entry name" value="HTH_AraC"/>
</dbReference>
<dbReference type="InterPro" id="IPR050204">
    <property type="entry name" value="AraC_XylS_family_regulators"/>
</dbReference>
<dbReference type="InterPro" id="IPR009057">
    <property type="entry name" value="Homeodomain-like_sf"/>
</dbReference>
<keyword evidence="3" id="KW-0804">Transcription</keyword>
<dbReference type="Gene3D" id="1.10.10.60">
    <property type="entry name" value="Homeodomain-like"/>
    <property type="match status" value="1"/>
</dbReference>
<evidence type="ECO:0000256" key="1">
    <source>
        <dbReference type="ARBA" id="ARBA00023015"/>
    </source>
</evidence>
<dbReference type="RefSeq" id="WP_379878237.1">
    <property type="nucleotide sequence ID" value="NZ_JBHUIP010000014.1"/>
</dbReference>
<evidence type="ECO:0000256" key="2">
    <source>
        <dbReference type="ARBA" id="ARBA00023125"/>
    </source>
</evidence>
<evidence type="ECO:0000313" key="6">
    <source>
        <dbReference type="Proteomes" id="UP001597295"/>
    </source>
</evidence>
<dbReference type="SUPFAM" id="SSF46689">
    <property type="entry name" value="Homeodomain-like"/>
    <property type="match status" value="2"/>
</dbReference>
<organism evidence="5 6">
    <name type="scientific">Lacibacterium aquatile</name>
    <dbReference type="NCBI Taxonomy" id="1168082"/>
    <lineage>
        <taxon>Bacteria</taxon>
        <taxon>Pseudomonadati</taxon>
        <taxon>Pseudomonadota</taxon>
        <taxon>Alphaproteobacteria</taxon>
        <taxon>Rhodospirillales</taxon>
        <taxon>Rhodospirillaceae</taxon>
    </lineage>
</organism>
<dbReference type="PANTHER" id="PTHR46796:SF14">
    <property type="entry name" value="TRANSCRIPTIONAL REGULATORY PROTEIN"/>
    <property type="match status" value="1"/>
</dbReference>
<dbReference type="Proteomes" id="UP001597295">
    <property type="component" value="Unassembled WGS sequence"/>
</dbReference>
<reference evidence="6" key="1">
    <citation type="journal article" date="2019" name="Int. J. Syst. Evol. Microbiol.">
        <title>The Global Catalogue of Microorganisms (GCM) 10K type strain sequencing project: providing services to taxonomists for standard genome sequencing and annotation.</title>
        <authorList>
            <consortium name="The Broad Institute Genomics Platform"/>
            <consortium name="The Broad Institute Genome Sequencing Center for Infectious Disease"/>
            <person name="Wu L."/>
            <person name="Ma J."/>
        </authorList>
    </citation>
    <scope>NUCLEOTIDE SEQUENCE [LARGE SCALE GENOMIC DNA]</scope>
    <source>
        <strain evidence="6">CGMCC 1.19062</strain>
    </source>
</reference>
<gene>
    <name evidence="5" type="ORF">ACFSM5_19365</name>
</gene>
<dbReference type="Pfam" id="PF12833">
    <property type="entry name" value="HTH_18"/>
    <property type="match status" value="1"/>
</dbReference>
<evidence type="ECO:0000313" key="5">
    <source>
        <dbReference type="EMBL" id="MFD2265072.1"/>
    </source>
</evidence>
<evidence type="ECO:0000256" key="3">
    <source>
        <dbReference type="ARBA" id="ARBA00023163"/>
    </source>
</evidence>
<feature type="domain" description="HTH araC/xylS-type" evidence="4">
    <location>
        <begin position="63"/>
        <end position="161"/>
    </location>
</feature>